<dbReference type="KEGG" id="clx:CLAN_1272"/>
<keyword evidence="2" id="KW-0732">Signal</keyword>
<dbReference type="NCBIfam" id="TIGR02722">
    <property type="entry name" value="lp"/>
    <property type="match status" value="1"/>
</dbReference>
<dbReference type="PROSITE" id="PS51257">
    <property type="entry name" value="PROKAR_LIPOPROTEIN"/>
    <property type="match status" value="1"/>
</dbReference>
<evidence type="ECO:0000256" key="1">
    <source>
        <dbReference type="NCBIfam" id="TIGR02722"/>
    </source>
</evidence>
<proteinExistence type="predicted"/>
<sequence>MRKLALMSVVAATLLLSGCTNQPFYTDNSGKVNQGDTITLGLSNEDFELAAETMINSLLSDPAFANQKPGVRKVVAIGRVVNDTALRLDTDKLTRKITQAMRRSGKFVLTSAVASGGALDSMSEDVRELRGNDEFNQKTIAKKGTLISPDFSLFGKIRQDNIRLSNGKTKVEYLFLLGLTDLNSGLVYWEDEKIINKAGSSDSVTW</sequence>
<keyword evidence="3" id="KW-0449">Lipoprotein</keyword>
<protein>
    <recommendedName>
        <fullName evidence="1">Penicillin-binding protein activator LpoB</fullName>
    </recommendedName>
</protein>
<feature type="signal peptide" evidence="2">
    <location>
        <begin position="1"/>
        <end position="22"/>
    </location>
</feature>
<name>A0A1X9SP31_9BACT</name>
<evidence type="ECO:0000313" key="3">
    <source>
        <dbReference type="EMBL" id="ARQ97996.1"/>
    </source>
</evidence>
<dbReference type="AlphaFoldDB" id="A0A1X9SP31"/>
<dbReference type="EMBL" id="CP015578">
    <property type="protein sequence ID" value="ARQ97996.1"/>
    <property type="molecule type" value="Genomic_DNA"/>
</dbReference>
<evidence type="ECO:0000256" key="2">
    <source>
        <dbReference type="SAM" id="SignalP"/>
    </source>
</evidence>
<dbReference type="InterPro" id="IPR014094">
    <property type="entry name" value="LpoB"/>
</dbReference>
<organism evidence="3 4">
    <name type="scientific">Campylobacter lanienae NCTC 13004</name>
    <dbReference type="NCBI Taxonomy" id="1031753"/>
    <lineage>
        <taxon>Bacteria</taxon>
        <taxon>Pseudomonadati</taxon>
        <taxon>Campylobacterota</taxon>
        <taxon>Epsilonproteobacteria</taxon>
        <taxon>Campylobacterales</taxon>
        <taxon>Campylobacteraceae</taxon>
        <taxon>Campylobacter</taxon>
    </lineage>
</organism>
<dbReference type="Pfam" id="PF13036">
    <property type="entry name" value="LpoB"/>
    <property type="match status" value="1"/>
</dbReference>
<gene>
    <name evidence="3" type="ORF">CLAN_1272</name>
</gene>
<dbReference type="Gene3D" id="3.40.50.10610">
    <property type="entry name" value="ABC-type transport auxiliary lipoprotein component"/>
    <property type="match status" value="1"/>
</dbReference>
<reference evidence="4" key="1">
    <citation type="journal article" date="2017" name="Genome Biol. Evol.">
        <title>Comparative Genomic Analysis Identifies a Campylobacter Clade Deficient in Selenium Metabolism.</title>
        <authorList>
            <person name="Miller W.G."/>
            <person name="Yee E."/>
            <person name="Lopes B.S."/>
            <person name="Chapman M.H."/>
            <person name="Huynh S."/>
            <person name="Bono J.L."/>
            <person name="Parker C.T."/>
            <person name="Strachan N.J.C."/>
            <person name="Forbes K.J."/>
        </authorList>
    </citation>
    <scope>NUCLEOTIDE SEQUENCE [LARGE SCALE GENOMIC DNA]</scope>
    <source>
        <strain evidence="4">NCTC 13004</strain>
    </source>
</reference>
<dbReference type="Proteomes" id="UP000202031">
    <property type="component" value="Chromosome"/>
</dbReference>
<feature type="chain" id="PRO_5012237085" description="Penicillin-binding protein activator LpoB" evidence="2">
    <location>
        <begin position="23"/>
        <end position="206"/>
    </location>
</feature>
<accession>A0A1X9SP31</accession>
<evidence type="ECO:0000313" key="4">
    <source>
        <dbReference type="Proteomes" id="UP000202031"/>
    </source>
</evidence>
<reference evidence="4" key="2">
    <citation type="journal article" date="2017" name="Genome Biol. Evol.">
        <title>Comparative genomic analysis identifies a Campylobacter clade deficient in selenium metabolism.</title>
        <authorList>
            <person name="Miller W.G."/>
            <person name="Yee E."/>
            <person name="Lopes B.S."/>
            <person name="Chapman M.H."/>
            <person name="Huynh S."/>
            <person name="Bono J.L."/>
            <person name="Parker C.T."/>
            <person name="Strachan N.J.C."/>
            <person name="Forbes K.J."/>
        </authorList>
    </citation>
    <scope>NUCLEOTIDE SEQUENCE [LARGE SCALE GENOMIC DNA]</scope>
    <source>
        <strain evidence="4">NCTC 13004</strain>
    </source>
</reference>